<keyword evidence="4 5" id="KW-0413">Isomerase</keyword>
<feature type="active site" description="Nucleophile" evidence="5">
    <location>
        <position position="38"/>
    </location>
</feature>
<evidence type="ECO:0000256" key="4">
    <source>
        <dbReference type="ARBA" id="ARBA00023235"/>
    </source>
</evidence>
<dbReference type="Gene3D" id="3.30.2350.10">
    <property type="entry name" value="Pseudouridine synthase"/>
    <property type="match status" value="1"/>
</dbReference>
<evidence type="ECO:0000256" key="1">
    <source>
        <dbReference type="ARBA" id="ARBA00000385"/>
    </source>
</evidence>
<dbReference type="HAMAP" id="MF_01080">
    <property type="entry name" value="TruB_bact"/>
    <property type="match status" value="1"/>
</dbReference>
<proteinExistence type="inferred from homology"/>
<organism evidence="8 9">
    <name type="scientific">Thermosediminibacter oceani (strain ATCC BAA-1034 / DSM 16646 / JW/IW-1228P)</name>
    <dbReference type="NCBI Taxonomy" id="555079"/>
    <lineage>
        <taxon>Bacteria</taxon>
        <taxon>Bacillati</taxon>
        <taxon>Bacillota</taxon>
        <taxon>Clostridia</taxon>
        <taxon>Thermosediminibacterales</taxon>
        <taxon>Thermosediminibacteraceae</taxon>
        <taxon>Thermosediminibacter</taxon>
    </lineage>
</organism>
<comment type="catalytic activity">
    <reaction evidence="1 5">
        <text>uridine(55) in tRNA = pseudouridine(55) in tRNA</text>
        <dbReference type="Rhea" id="RHEA:42532"/>
        <dbReference type="Rhea" id="RHEA-COMP:10101"/>
        <dbReference type="Rhea" id="RHEA-COMP:10102"/>
        <dbReference type="ChEBI" id="CHEBI:65314"/>
        <dbReference type="ChEBI" id="CHEBI:65315"/>
        <dbReference type="EC" id="5.4.99.25"/>
    </reaction>
</comment>
<evidence type="ECO:0000259" key="6">
    <source>
        <dbReference type="Pfam" id="PF01509"/>
    </source>
</evidence>
<comment type="function">
    <text evidence="5">Responsible for synthesis of pseudouridine from uracil-55 in the psi GC loop of transfer RNAs.</text>
</comment>
<dbReference type="Proteomes" id="UP000000272">
    <property type="component" value="Chromosome"/>
</dbReference>
<accession>D9S3L3</accession>
<dbReference type="CDD" id="cd02573">
    <property type="entry name" value="PseudoU_synth_EcTruB"/>
    <property type="match status" value="1"/>
</dbReference>
<feature type="domain" description="tRNA pseudouridylate synthase B C-terminal" evidence="7">
    <location>
        <begin position="171"/>
        <end position="229"/>
    </location>
</feature>
<dbReference type="Pfam" id="PF16198">
    <property type="entry name" value="TruB_C_2"/>
    <property type="match status" value="1"/>
</dbReference>
<reference evidence="8 9" key="1">
    <citation type="journal article" date="2010" name="Stand. Genomic Sci.">
        <title>Complete genome sequence of Thermosediminibacter oceani type strain (JW/IW-1228P).</title>
        <authorList>
            <person name="Pitluck S."/>
            <person name="Yasawong M."/>
            <person name="Munk C."/>
            <person name="Nolan M."/>
            <person name="Lapidus A."/>
            <person name="Lucas S."/>
            <person name="Glavina Del Rio T."/>
            <person name="Tice H."/>
            <person name="Cheng J.F."/>
            <person name="Bruce D."/>
            <person name="Detter C."/>
            <person name="Tapia R."/>
            <person name="Han C."/>
            <person name="Goodwin L."/>
            <person name="Liolios K."/>
            <person name="Ivanova N."/>
            <person name="Mavromatis K."/>
            <person name="Mikhailova N."/>
            <person name="Pati A."/>
            <person name="Chen A."/>
            <person name="Palaniappan K."/>
            <person name="Land M."/>
            <person name="Hauser L."/>
            <person name="Chang Y.J."/>
            <person name="Jeffries C.D."/>
            <person name="Rohde M."/>
            <person name="Spring S."/>
            <person name="Sikorski J."/>
            <person name="Goker M."/>
            <person name="Woyke T."/>
            <person name="Bristow J."/>
            <person name="Eisen J.A."/>
            <person name="Markowitz V."/>
            <person name="Hugenholtz P."/>
            <person name="Kyrpides N.C."/>
            <person name="Klenk H.P."/>
        </authorList>
    </citation>
    <scope>NUCLEOTIDE SEQUENCE [LARGE SCALE GENOMIC DNA]</scope>
    <source>
        <strain evidence="9">ATCC BAA-1034 / DSM 16646 / JW/IW-1228P</strain>
    </source>
</reference>
<keyword evidence="9" id="KW-1185">Reference proteome</keyword>
<evidence type="ECO:0000256" key="2">
    <source>
        <dbReference type="ARBA" id="ARBA00005642"/>
    </source>
</evidence>
<dbReference type="GO" id="GO:1990481">
    <property type="term" value="P:mRNA pseudouridine synthesis"/>
    <property type="evidence" value="ECO:0007669"/>
    <property type="project" value="TreeGrafter"/>
</dbReference>
<dbReference type="GO" id="GO:0003723">
    <property type="term" value="F:RNA binding"/>
    <property type="evidence" value="ECO:0007669"/>
    <property type="project" value="InterPro"/>
</dbReference>
<evidence type="ECO:0000313" key="8">
    <source>
        <dbReference type="EMBL" id="ADL07990.1"/>
    </source>
</evidence>
<dbReference type="EMBL" id="CP002131">
    <property type="protein sequence ID" value="ADL07990.1"/>
    <property type="molecule type" value="Genomic_DNA"/>
</dbReference>
<dbReference type="GO" id="GO:0160148">
    <property type="term" value="F:tRNA pseudouridine(55) synthase activity"/>
    <property type="evidence" value="ECO:0007669"/>
    <property type="project" value="UniProtKB-EC"/>
</dbReference>
<evidence type="ECO:0000256" key="3">
    <source>
        <dbReference type="ARBA" id="ARBA00022694"/>
    </source>
</evidence>
<gene>
    <name evidence="5" type="primary">truB</name>
    <name evidence="8" type="ordered locus">Toce_1234</name>
</gene>
<dbReference type="eggNOG" id="COG0130">
    <property type="taxonomic scope" value="Bacteria"/>
</dbReference>
<dbReference type="InterPro" id="IPR032819">
    <property type="entry name" value="TruB_C"/>
</dbReference>
<dbReference type="InterPro" id="IPR002501">
    <property type="entry name" value="PsdUridine_synth_N"/>
</dbReference>
<dbReference type="PANTHER" id="PTHR13767">
    <property type="entry name" value="TRNA-PSEUDOURIDINE SYNTHASE"/>
    <property type="match status" value="1"/>
</dbReference>
<dbReference type="SUPFAM" id="SSF55120">
    <property type="entry name" value="Pseudouridine synthase"/>
    <property type="match status" value="1"/>
</dbReference>
<dbReference type="KEGG" id="toc:Toce_1234"/>
<dbReference type="RefSeq" id="WP_013276029.1">
    <property type="nucleotide sequence ID" value="NC_014377.1"/>
</dbReference>
<dbReference type="InterPro" id="IPR020103">
    <property type="entry name" value="PsdUridine_synth_cat_dom_sf"/>
</dbReference>
<dbReference type="HOGENOM" id="CLU_032087_0_3_9"/>
<name>D9S3L3_THEOJ</name>
<dbReference type="InterPro" id="IPR014780">
    <property type="entry name" value="tRNA_psdUridine_synth_TruB"/>
</dbReference>
<sequence length="297" mass="33488">MNGIINCLKPPGMTSHDAVDFLRKQLGIKKIGHGGTLDPGAAGVLPLFVGKATKAVEFFEETTKEYVAEMTLGTTTDTGDNLGHVLETKEVDVDVSSILEVLRRFVGKIEQIPPMYSAVHYKGRKLYELARRGITVERQPRTVEIFSLELIKFEKPRVLFRVSCSRGTYIRTLCEDIGRALGCGAHLSCLVRTRLGPFQIFRSFTLEDIRTCVSQGEVQKIIIPIDEALAPLMPSTRIWLKDQKLFFRGALFPAKKISMEQNAKYARIYDQDNRFLGVGEILTREDNIYLKVIKSFQ</sequence>
<dbReference type="OrthoDB" id="9802309at2"/>
<protein>
    <recommendedName>
        <fullName evidence="5">tRNA pseudouridine synthase B</fullName>
        <ecNumber evidence="5">5.4.99.25</ecNumber>
    </recommendedName>
    <alternativeName>
        <fullName evidence="5">tRNA pseudouridine(55) synthase</fullName>
        <shortName evidence="5">Psi55 synthase</shortName>
    </alternativeName>
    <alternativeName>
        <fullName evidence="5">tRNA pseudouridylate synthase</fullName>
    </alternativeName>
    <alternativeName>
        <fullName evidence="5">tRNA-uridine isomerase</fullName>
    </alternativeName>
</protein>
<evidence type="ECO:0000259" key="7">
    <source>
        <dbReference type="Pfam" id="PF16198"/>
    </source>
</evidence>
<keyword evidence="3 5" id="KW-0819">tRNA processing</keyword>
<comment type="similarity">
    <text evidence="2 5">Belongs to the pseudouridine synthase TruB family. Type 1 subfamily.</text>
</comment>
<evidence type="ECO:0000313" key="9">
    <source>
        <dbReference type="Proteomes" id="UP000000272"/>
    </source>
</evidence>
<dbReference type="AlphaFoldDB" id="D9S3L3"/>
<dbReference type="EC" id="5.4.99.25" evidence="5"/>
<dbReference type="NCBIfam" id="TIGR00431">
    <property type="entry name" value="TruB"/>
    <property type="match status" value="1"/>
</dbReference>
<feature type="domain" description="Pseudouridine synthase II N-terminal" evidence="6">
    <location>
        <begin position="23"/>
        <end position="170"/>
    </location>
</feature>
<evidence type="ECO:0000256" key="5">
    <source>
        <dbReference type="HAMAP-Rule" id="MF_01080"/>
    </source>
</evidence>
<dbReference type="STRING" id="555079.Toce_1234"/>
<dbReference type="GO" id="GO:0031119">
    <property type="term" value="P:tRNA pseudouridine synthesis"/>
    <property type="evidence" value="ECO:0007669"/>
    <property type="project" value="UniProtKB-UniRule"/>
</dbReference>
<dbReference type="Pfam" id="PF01509">
    <property type="entry name" value="TruB_N"/>
    <property type="match status" value="1"/>
</dbReference>
<dbReference type="PANTHER" id="PTHR13767:SF2">
    <property type="entry name" value="PSEUDOURIDYLATE SYNTHASE TRUB1"/>
    <property type="match status" value="1"/>
</dbReference>